<evidence type="ECO:0000313" key="3">
    <source>
        <dbReference type="EMBL" id="HGY56017.1"/>
    </source>
</evidence>
<dbReference type="SUPFAM" id="SSF53474">
    <property type="entry name" value="alpha/beta-Hydrolases"/>
    <property type="match status" value="1"/>
</dbReference>
<reference evidence="3" key="1">
    <citation type="journal article" date="2020" name="mSystems">
        <title>Genome- and Community-Level Interaction Insights into Carbon Utilization and Element Cycling Functions of Hydrothermarchaeota in Hydrothermal Sediment.</title>
        <authorList>
            <person name="Zhou Z."/>
            <person name="Liu Y."/>
            <person name="Xu W."/>
            <person name="Pan J."/>
            <person name="Luo Z.H."/>
            <person name="Li M."/>
        </authorList>
    </citation>
    <scope>NUCLEOTIDE SEQUENCE [LARGE SCALE GENOMIC DNA]</scope>
    <source>
        <strain evidence="3">HyVt-577</strain>
    </source>
</reference>
<feature type="transmembrane region" description="Helical" evidence="1">
    <location>
        <begin position="6"/>
        <end position="27"/>
    </location>
</feature>
<protein>
    <submittedName>
        <fullName evidence="3">Alpha/beta hydrolase</fullName>
    </submittedName>
</protein>
<dbReference type="EMBL" id="DRQG01000092">
    <property type="protein sequence ID" value="HGY56017.1"/>
    <property type="molecule type" value="Genomic_DNA"/>
</dbReference>
<proteinExistence type="predicted"/>
<keyword evidence="1" id="KW-1133">Transmembrane helix</keyword>
<dbReference type="PANTHER" id="PTHR12277:SF79">
    <property type="entry name" value="XAA-PRO DIPEPTIDYL-PEPTIDASE-RELATED"/>
    <property type="match status" value="1"/>
</dbReference>
<gene>
    <name evidence="3" type="ORF">ENK44_09960</name>
</gene>
<organism evidence="3">
    <name type="scientific">Caldithrix abyssi</name>
    <dbReference type="NCBI Taxonomy" id="187145"/>
    <lineage>
        <taxon>Bacteria</taxon>
        <taxon>Pseudomonadati</taxon>
        <taxon>Calditrichota</taxon>
        <taxon>Calditrichia</taxon>
        <taxon>Calditrichales</taxon>
        <taxon>Calditrichaceae</taxon>
        <taxon>Caldithrix</taxon>
    </lineage>
</organism>
<name>A0A7V4UE41_CALAY</name>
<accession>A0A7V4UE41</accession>
<dbReference type="PANTHER" id="PTHR12277">
    <property type="entry name" value="ALPHA/BETA HYDROLASE DOMAIN-CONTAINING PROTEIN"/>
    <property type="match status" value="1"/>
</dbReference>
<dbReference type="AlphaFoldDB" id="A0A7V4UE41"/>
<dbReference type="InterPro" id="IPR029058">
    <property type="entry name" value="AB_hydrolase_fold"/>
</dbReference>
<dbReference type="Pfam" id="PF00561">
    <property type="entry name" value="Abhydrolase_1"/>
    <property type="match status" value="1"/>
</dbReference>
<dbReference type="Proteomes" id="UP000885779">
    <property type="component" value="Unassembled WGS sequence"/>
</dbReference>
<feature type="domain" description="AB hydrolase-1" evidence="2">
    <location>
        <begin position="75"/>
        <end position="186"/>
    </location>
</feature>
<evidence type="ECO:0000259" key="2">
    <source>
        <dbReference type="Pfam" id="PF00561"/>
    </source>
</evidence>
<evidence type="ECO:0000256" key="1">
    <source>
        <dbReference type="SAM" id="Phobius"/>
    </source>
</evidence>
<keyword evidence="1" id="KW-0812">Transmembrane</keyword>
<dbReference type="Gene3D" id="3.40.50.1820">
    <property type="entry name" value="alpha/beta hydrolase"/>
    <property type="match status" value="1"/>
</dbReference>
<keyword evidence="3" id="KW-0378">Hydrolase</keyword>
<comment type="caution">
    <text evidence="3">The sequence shown here is derived from an EMBL/GenBank/DDBJ whole genome shotgun (WGS) entry which is preliminary data.</text>
</comment>
<dbReference type="GO" id="GO:0016787">
    <property type="term" value="F:hydrolase activity"/>
    <property type="evidence" value="ECO:0007669"/>
    <property type="project" value="UniProtKB-KW"/>
</dbReference>
<sequence length="267" mass="30327">MLKIIFYSAAIYLLYMLALFLLQRWLIFPGQFIKNKPVSKQFAPDIRKIWLETAQSGKTEAWYREPAKVDSAGYPLVIFAHGNYELIDDNMQEILFFNQMGCAVLAVEYPGYGRSQGKPSKQSIIAVFLAAHDWVRNNCPKADKIIAYGRSLGGGAVCAMAEQKAVDAIILQSTFSRLRDFAKNYLVPGFLLRDDFDNLRALKNYAGPLLILHGYNDEVIPFYHGKRLAESFPQARFVAGEYGHNDFPFAFEDIEHFLKENGIITHP</sequence>
<dbReference type="InterPro" id="IPR000073">
    <property type="entry name" value="AB_hydrolase_1"/>
</dbReference>
<keyword evidence="1" id="KW-0472">Membrane</keyword>